<dbReference type="AlphaFoldDB" id="J4SFQ2"/>
<comment type="caution">
    <text evidence="1">The sequence shown here is derived from an EMBL/GenBank/DDBJ whole genome shotgun (WGS) entry which is preliminary data.</text>
</comment>
<accession>J4SFQ2</accession>
<sequence>MIVDRRESDVLRLAALRQTLALCRKLAADDPQLSGLIAHALDQQQLFAAARLSIAVGEVRN</sequence>
<organism evidence="1 2">
    <name type="scientific">Mycobacterium colombiense CECT 3035</name>
    <dbReference type="NCBI Taxonomy" id="1041522"/>
    <lineage>
        <taxon>Bacteria</taxon>
        <taxon>Bacillati</taxon>
        <taxon>Actinomycetota</taxon>
        <taxon>Actinomycetes</taxon>
        <taxon>Mycobacteriales</taxon>
        <taxon>Mycobacteriaceae</taxon>
        <taxon>Mycobacterium</taxon>
        <taxon>Mycobacterium avium complex (MAC)</taxon>
    </lineage>
</organism>
<evidence type="ECO:0000313" key="1">
    <source>
        <dbReference type="EMBL" id="EJO88065.1"/>
    </source>
</evidence>
<name>J4SFQ2_9MYCO</name>
<dbReference type="GeneID" id="31528183"/>
<dbReference type="Proteomes" id="UP000006455">
    <property type="component" value="Unassembled WGS sequence"/>
</dbReference>
<reference evidence="1 2" key="1">
    <citation type="journal article" date="2011" name="J. Bacteriol.">
        <title>Genome sequence of the Mycobacterium colombiense type strain, CECT 3035.</title>
        <authorList>
            <person name="Gonzalez-Perez M."/>
            <person name="Murcia M.I."/>
            <person name="Landsman D."/>
            <person name="Jordan I.K."/>
            <person name="Marino-Ramirez L."/>
        </authorList>
    </citation>
    <scope>NUCLEOTIDE SEQUENCE [LARGE SCALE GENOMIC DNA]</scope>
    <source>
        <strain evidence="1 2">CECT 3035</strain>
    </source>
</reference>
<protein>
    <submittedName>
        <fullName evidence="1">Uncharacterized protein</fullName>
    </submittedName>
</protein>
<gene>
    <name evidence="1" type="ORF">MCOL_V214084</name>
</gene>
<dbReference type="RefSeq" id="WP_007772748.1">
    <property type="nucleotide sequence ID" value="NZ_AFVW02000004.1"/>
</dbReference>
<dbReference type="EMBL" id="AFVW02000004">
    <property type="protein sequence ID" value="EJO88065.1"/>
    <property type="molecule type" value="Genomic_DNA"/>
</dbReference>
<proteinExistence type="predicted"/>
<evidence type="ECO:0000313" key="2">
    <source>
        <dbReference type="Proteomes" id="UP000006455"/>
    </source>
</evidence>